<name>A0A411HFA1_9GAMM</name>
<gene>
    <name evidence="6" type="ORF">ELE36_01600</name>
</gene>
<dbReference type="GO" id="GO:0006352">
    <property type="term" value="P:DNA-templated transcription initiation"/>
    <property type="evidence" value="ECO:0007669"/>
    <property type="project" value="InterPro"/>
</dbReference>
<dbReference type="InterPro" id="IPR039425">
    <property type="entry name" value="RNA_pol_sigma-70-like"/>
</dbReference>
<dbReference type="AlphaFoldDB" id="A0A411HFA1"/>
<dbReference type="InterPro" id="IPR014284">
    <property type="entry name" value="RNA_pol_sigma-70_dom"/>
</dbReference>
<reference evidence="6 7" key="1">
    <citation type="submission" date="2019-01" db="EMBL/GenBank/DDBJ databases">
        <title>Pseudolysobacter antarctica gen. nov., sp. nov., isolated from Fildes Peninsula, Antarctica.</title>
        <authorList>
            <person name="Wei Z."/>
            <person name="Peng F."/>
        </authorList>
    </citation>
    <scope>NUCLEOTIDE SEQUENCE [LARGE SCALE GENOMIC DNA]</scope>
    <source>
        <strain evidence="6 7">AQ6-296</strain>
    </source>
</reference>
<dbReference type="Proteomes" id="UP000291562">
    <property type="component" value="Chromosome"/>
</dbReference>
<sequence>MHQLLTAINEQSWTPQRVDTVKADERALDQFLKAVERRALRMADMATGNREEALDLVQDAMFGFVRHYAAKPSAEWAPLFYRVLDSRLNDWHRRRRVRSRWMSFFSSAPADDEMDPVAQAPDLQEPGPLARVAGKEIGQALEAALVRLPLRQRQAFLLRMWEGLDVAATATAMRCSEGSVKTHLSRALAHLRRDLEAHYE</sequence>
<dbReference type="Gene3D" id="1.10.1740.10">
    <property type="match status" value="1"/>
</dbReference>
<dbReference type="InterPro" id="IPR013325">
    <property type="entry name" value="RNA_pol_sigma_r2"/>
</dbReference>
<evidence type="ECO:0000256" key="1">
    <source>
        <dbReference type="ARBA" id="ARBA00010641"/>
    </source>
</evidence>
<dbReference type="InterPro" id="IPR013249">
    <property type="entry name" value="RNA_pol_sigma70_r4_t2"/>
</dbReference>
<evidence type="ECO:0000313" key="7">
    <source>
        <dbReference type="Proteomes" id="UP000291562"/>
    </source>
</evidence>
<dbReference type="InterPro" id="IPR036388">
    <property type="entry name" value="WH-like_DNA-bd_sf"/>
</dbReference>
<keyword evidence="6" id="KW-0808">Transferase</keyword>
<evidence type="ECO:0000256" key="4">
    <source>
        <dbReference type="ARBA" id="ARBA00023163"/>
    </source>
</evidence>
<dbReference type="RefSeq" id="WP_129831429.1">
    <property type="nucleotide sequence ID" value="NZ_CP035704.1"/>
</dbReference>
<comment type="similarity">
    <text evidence="1">Belongs to the sigma-70 factor family. ECF subfamily.</text>
</comment>
<dbReference type="NCBIfam" id="TIGR02937">
    <property type="entry name" value="sigma70-ECF"/>
    <property type="match status" value="1"/>
</dbReference>
<organism evidence="6 7">
    <name type="scientific">Pseudolysobacter antarcticus</name>
    <dbReference type="NCBI Taxonomy" id="2511995"/>
    <lineage>
        <taxon>Bacteria</taxon>
        <taxon>Pseudomonadati</taxon>
        <taxon>Pseudomonadota</taxon>
        <taxon>Gammaproteobacteria</taxon>
        <taxon>Lysobacterales</taxon>
        <taxon>Rhodanobacteraceae</taxon>
        <taxon>Pseudolysobacter</taxon>
    </lineage>
</organism>
<dbReference type="GO" id="GO:0003899">
    <property type="term" value="F:DNA-directed RNA polymerase activity"/>
    <property type="evidence" value="ECO:0007669"/>
    <property type="project" value="UniProtKB-EC"/>
</dbReference>
<dbReference type="KEGG" id="xbc:ELE36_01600"/>
<keyword evidence="6" id="KW-0548">Nucleotidyltransferase</keyword>
<dbReference type="EC" id="2.7.7.6" evidence="6"/>
<dbReference type="Gene3D" id="1.10.10.10">
    <property type="entry name" value="Winged helix-like DNA-binding domain superfamily/Winged helix DNA-binding domain"/>
    <property type="match status" value="1"/>
</dbReference>
<keyword evidence="3" id="KW-0731">Sigma factor</keyword>
<feature type="domain" description="RNA polymerase sigma factor 70 region 4 type 2" evidence="5">
    <location>
        <begin position="139"/>
        <end position="191"/>
    </location>
</feature>
<dbReference type="EMBL" id="CP035704">
    <property type="protein sequence ID" value="QBB69173.1"/>
    <property type="molecule type" value="Genomic_DNA"/>
</dbReference>
<evidence type="ECO:0000256" key="2">
    <source>
        <dbReference type="ARBA" id="ARBA00023015"/>
    </source>
</evidence>
<evidence type="ECO:0000259" key="5">
    <source>
        <dbReference type="Pfam" id="PF08281"/>
    </source>
</evidence>
<dbReference type="NCBIfam" id="NF006550">
    <property type="entry name" value="PRK09047.1"/>
    <property type="match status" value="1"/>
</dbReference>
<evidence type="ECO:0000256" key="3">
    <source>
        <dbReference type="ARBA" id="ARBA00023082"/>
    </source>
</evidence>
<dbReference type="GO" id="GO:0003677">
    <property type="term" value="F:DNA binding"/>
    <property type="evidence" value="ECO:0007669"/>
    <property type="project" value="InterPro"/>
</dbReference>
<keyword evidence="2" id="KW-0805">Transcription regulation</keyword>
<dbReference type="PANTHER" id="PTHR43133">
    <property type="entry name" value="RNA POLYMERASE ECF-TYPE SIGMA FACTO"/>
    <property type="match status" value="1"/>
</dbReference>
<protein>
    <submittedName>
        <fullName evidence="6">RNA polymerase sigma factor</fullName>
        <ecNumber evidence="6">2.7.7.6</ecNumber>
    </submittedName>
</protein>
<dbReference type="PANTHER" id="PTHR43133:SF64">
    <property type="entry name" value="ECF SIGMA FACTOR"/>
    <property type="match status" value="1"/>
</dbReference>
<dbReference type="SUPFAM" id="SSF88659">
    <property type="entry name" value="Sigma3 and sigma4 domains of RNA polymerase sigma factors"/>
    <property type="match status" value="1"/>
</dbReference>
<proteinExistence type="inferred from homology"/>
<dbReference type="SUPFAM" id="SSF88946">
    <property type="entry name" value="Sigma2 domain of RNA polymerase sigma factors"/>
    <property type="match status" value="1"/>
</dbReference>
<keyword evidence="4" id="KW-0804">Transcription</keyword>
<dbReference type="Pfam" id="PF08281">
    <property type="entry name" value="Sigma70_r4_2"/>
    <property type="match status" value="1"/>
</dbReference>
<keyword evidence="7" id="KW-1185">Reference proteome</keyword>
<dbReference type="OrthoDB" id="9783733at2"/>
<dbReference type="GO" id="GO:0016987">
    <property type="term" value="F:sigma factor activity"/>
    <property type="evidence" value="ECO:0007669"/>
    <property type="project" value="UniProtKB-KW"/>
</dbReference>
<dbReference type="CDD" id="cd06171">
    <property type="entry name" value="Sigma70_r4"/>
    <property type="match status" value="1"/>
</dbReference>
<accession>A0A411HFA1</accession>
<dbReference type="InterPro" id="IPR013324">
    <property type="entry name" value="RNA_pol_sigma_r3/r4-like"/>
</dbReference>
<evidence type="ECO:0000313" key="6">
    <source>
        <dbReference type="EMBL" id="QBB69173.1"/>
    </source>
</evidence>